<organism evidence="1 2">
    <name type="scientific">Trametes sanguinea</name>
    <dbReference type="NCBI Taxonomy" id="158606"/>
    <lineage>
        <taxon>Eukaryota</taxon>
        <taxon>Fungi</taxon>
        <taxon>Dikarya</taxon>
        <taxon>Basidiomycota</taxon>
        <taxon>Agaricomycotina</taxon>
        <taxon>Agaricomycetes</taxon>
        <taxon>Polyporales</taxon>
        <taxon>Polyporaceae</taxon>
        <taxon>Trametes</taxon>
    </lineage>
</organism>
<sequence length="237" mass="25915">MMTSTPCRVDSPDVLPPAGVWAAHLRPTSGHRVVPTRLSDALECCVLTAGLRARPSSALPGTPPFSACYLMLSSASTLAAHLIVWRAPPGYRPDLNRYPIAAAKKTLLDLERCRPRLGCSRIQGYVYVTCANTLNAAIAQNSDQLLLVHLRACLGSSRRLVAYAMWLPLYIFPATPDSCWHRSTGVVLAYTGVRPAGSTLLSVSARPDRFCPAYLRSRQMLLYLSANCYVPKTHIPH</sequence>
<accession>A0ACC1PZP1</accession>
<protein>
    <submittedName>
        <fullName evidence="1">Uncharacterized protein</fullName>
    </submittedName>
</protein>
<keyword evidence="2" id="KW-1185">Reference proteome</keyword>
<reference evidence="1" key="1">
    <citation type="submission" date="2022-08" db="EMBL/GenBank/DDBJ databases">
        <title>Genome Sequence of Pycnoporus sanguineus.</title>
        <authorList>
            <person name="Buettner E."/>
        </authorList>
    </citation>
    <scope>NUCLEOTIDE SEQUENCE</scope>
    <source>
        <strain evidence="1">CG-C14</strain>
    </source>
</reference>
<evidence type="ECO:0000313" key="1">
    <source>
        <dbReference type="EMBL" id="KAJ3004627.1"/>
    </source>
</evidence>
<comment type="caution">
    <text evidence="1">The sequence shown here is derived from an EMBL/GenBank/DDBJ whole genome shotgun (WGS) entry which is preliminary data.</text>
</comment>
<dbReference type="Proteomes" id="UP001144978">
    <property type="component" value="Unassembled WGS sequence"/>
</dbReference>
<proteinExistence type="predicted"/>
<evidence type="ECO:0000313" key="2">
    <source>
        <dbReference type="Proteomes" id="UP001144978"/>
    </source>
</evidence>
<name>A0ACC1PZP1_9APHY</name>
<dbReference type="EMBL" id="JANSHE010001100">
    <property type="protein sequence ID" value="KAJ3004627.1"/>
    <property type="molecule type" value="Genomic_DNA"/>
</dbReference>
<gene>
    <name evidence="1" type="ORF">NUW54_g4723</name>
</gene>